<feature type="compositionally biased region" description="Low complexity" evidence="5">
    <location>
        <begin position="8"/>
        <end position="20"/>
    </location>
</feature>
<evidence type="ECO:0000256" key="3">
    <source>
        <dbReference type="ARBA" id="ARBA00023004"/>
    </source>
</evidence>
<keyword evidence="4" id="KW-0503">Monooxygenase</keyword>
<gene>
    <name evidence="6" type="ORF">BCR34DRAFT_584055</name>
</gene>
<keyword evidence="2 4" id="KW-0479">Metal-binding</keyword>
<dbReference type="STRING" id="1231657.A0A1Y2A3B4"/>
<keyword evidence="4" id="KW-0349">Heme</keyword>
<dbReference type="GO" id="GO:0005506">
    <property type="term" value="F:iron ion binding"/>
    <property type="evidence" value="ECO:0007669"/>
    <property type="project" value="InterPro"/>
</dbReference>
<dbReference type="PRINTS" id="PR00359">
    <property type="entry name" value="BP450"/>
</dbReference>
<comment type="caution">
    <text evidence="6">The sequence shown here is derived from an EMBL/GenBank/DDBJ whole genome shotgun (WGS) entry which is preliminary data.</text>
</comment>
<keyword evidence="7" id="KW-1185">Reference proteome</keyword>
<dbReference type="GO" id="GO:0004497">
    <property type="term" value="F:monooxygenase activity"/>
    <property type="evidence" value="ECO:0007669"/>
    <property type="project" value="UniProtKB-KW"/>
</dbReference>
<feature type="compositionally biased region" description="Basic and acidic residues" evidence="5">
    <location>
        <begin position="503"/>
        <end position="517"/>
    </location>
</feature>
<reference evidence="6 7" key="1">
    <citation type="submission" date="2016-07" db="EMBL/GenBank/DDBJ databases">
        <title>Pervasive Adenine N6-methylation of Active Genes in Fungi.</title>
        <authorList>
            <consortium name="DOE Joint Genome Institute"/>
            <person name="Mondo S.J."/>
            <person name="Dannebaum R.O."/>
            <person name="Kuo R.C."/>
            <person name="Labutti K."/>
            <person name="Haridas S."/>
            <person name="Kuo A."/>
            <person name="Salamov A."/>
            <person name="Ahrendt S.R."/>
            <person name="Lipzen A."/>
            <person name="Sullivan W."/>
            <person name="Andreopoulos W.B."/>
            <person name="Clum A."/>
            <person name="Lindquist E."/>
            <person name="Daum C."/>
            <person name="Ramamoorthy G.K."/>
            <person name="Gryganskyi A."/>
            <person name="Culley D."/>
            <person name="Magnuson J.K."/>
            <person name="James T.Y."/>
            <person name="O'Malley M.A."/>
            <person name="Stajich J.E."/>
            <person name="Spatafora J.W."/>
            <person name="Visel A."/>
            <person name="Grigoriev I.V."/>
        </authorList>
    </citation>
    <scope>NUCLEOTIDE SEQUENCE [LARGE SCALE GENOMIC DNA]</scope>
    <source>
        <strain evidence="6 7">CBS 115471</strain>
    </source>
</reference>
<comment type="similarity">
    <text evidence="1 4">Belongs to the cytochrome P450 family.</text>
</comment>
<feature type="compositionally biased region" description="Gly residues" evidence="5">
    <location>
        <begin position="493"/>
        <end position="502"/>
    </location>
</feature>
<dbReference type="GO" id="GO:0016705">
    <property type="term" value="F:oxidoreductase activity, acting on paired donors, with incorporation or reduction of molecular oxygen"/>
    <property type="evidence" value="ECO:0007669"/>
    <property type="project" value="InterPro"/>
</dbReference>
<evidence type="ECO:0000256" key="4">
    <source>
        <dbReference type="RuleBase" id="RU000461"/>
    </source>
</evidence>
<feature type="region of interest" description="Disordered" evidence="5">
    <location>
        <begin position="390"/>
        <end position="421"/>
    </location>
</feature>
<dbReference type="Pfam" id="PF00067">
    <property type="entry name" value="p450"/>
    <property type="match status" value="1"/>
</dbReference>
<dbReference type="PROSITE" id="PS00086">
    <property type="entry name" value="CYTOCHROME_P450"/>
    <property type="match status" value="1"/>
</dbReference>
<dbReference type="OrthoDB" id="3945418at2759"/>
<dbReference type="InterPro" id="IPR002397">
    <property type="entry name" value="Cyt_P450_B"/>
</dbReference>
<name>A0A1Y2A3B4_9PLEO</name>
<accession>A0A1Y2A3B4</accession>
<feature type="region of interest" description="Disordered" evidence="5">
    <location>
        <begin position="76"/>
        <end position="95"/>
    </location>
</feature>
<dbReference type="EMBL" id="MCFA01000015">
    <property type="protein sequence ID" value="ORY16998.1"/>
    <property type="molecule type" value="Genomic_DNA"/>
</dbReference>
<dbReference type="InterPro" id="IPR001128">
    <property type="entry name" value="Cyt_P450"/>
</dbReference>
<dbReference type="Gene3D" id="1.10.630.10">
    <property type="entry name" value="Cytochrome P450"/>
    <property type="match status" value="1"/>
</dbReference>
<organism evidence="6 7">
    <name type="scientific">Clohesyomyces aquaticus</name>
    <dbReference type="NCBI Taxonomy" id="1231657"/>
    <lineage>
        <taxon>Eukaryota</taxon>
        <taxon>Fungi</taxon>
        <taxon>Dikarya</taxon>
        <taxon>Ascomycota</taxon>
        <taxon>Pezizomycotina</taxon>
        <taxon>Dothideomycetes</taxon>
        <taxon>Pleosporomycetidae</taxon>
        <taxon>Pleosporales</taxon>
        <taxon>Lindgomycetaceae</taxon>
        <taxon>Clohesyomyces</taxon>
    </lineage>
</organism>
<dbReference type="Proteomes" id="UP000193144">
    <property type="component" value="Unassembled WGS sequence"/>
</dbReference>
<dbReference type="SUPFAM" id="SSF48264">
    <property type="entry name" value="Cytochrome P450"/>
    <property type="match status" value="1"/>
</dbReference>
<evidence type="ECO:0000256" key="1">
    <source>
        <dbReference type="ARBA" id="ARBA00010617"/>
    </source>
</evidence>
<dbReference type="InterPro" id="IPR036396">
    <property type="entry name" value="Cyt_P450_sf"/>
</dbReference>
<dbReference type="PANTHER" id="PTHR46696:SF6">
    <property type="entry name" value="P450, PUTATIVE (EUROFUNG)-RELATED"/>
    <property type="match status" value="1"/>
</dbReference>
<feature type="region of interest" description="Disordered" evidence="5">
    <location>
        <begin position="1"/>
        <end position="20"/>
    </location>
</feature>
<protein>
    <submittedName>
        <fullName evidence="6">Cytochrome P450</fullName>
    </submittedName>
</protein>
<evidence type="ECO:0000256" key="5">
    <source>
        <dbReference type="SAM" id="MobiDB-lite"/>
    </source>
</evidence>
<dbReference type="GO" id="GO:0020037">
    <property type="term" value="F:heme binding"/>
    <property type="evidence" value="ECO:0007669"/>
    <property type="project" value="InterPro"/>
</dbReference>
<keyword evidence="4" id="KW-0560">Oxidoreductase</keyword>
<feature type="region of interest" description="Disordered" evidence="5">
    <location>
        <begin position="493"/>
        <end position="517"/>
    </location>
</feature>
<sequence length="580" mass="63186">MTTAFANPPSTSDFSLSDSSTPSEIHAQFDALRNKCPVAYSAENGGFWVLTRYDDIKRCASDTETFISSVKAVIPSDPRGTRRPPLNTDPPTHTPYRTAIDRTLKPARLKRLESVLEGHARREFQVLVDSGSGNVAAEFGANFSAWVEVTWLNLKDETAPYLARTAASWVNAWREQNKEEVKFHSEKLYEIARALFRERRVNMRDPETDPASSLLGERIDGQPIPEEKLIDTLRQCLVVGMVAPPILFGNIISHLASDKPLQSRLRAYPNLIPAAIEEFVRLYVPYRGFCRTASCPVTLHGRTIHPREPITMTYAAANRDPSVFPDPHEFVLGRENVAQHLGFGRGRHRCAGMPLARMALQIGVRMILEMTSDFEVMGELEFAKMPEMGISTPQKPPETDPSHHSSRITQTGIPIPPLTTLGREKDAVPAIGNNDSTGPGSDAVRWDVEACSARASVVGHVGSGAPGTVEEPDVFVAVFGGLGGLAGNVGGRGCGGEESGGGKGRDDGQDGSGFHRDDGGDPWFDCLLMAEDGRPQQGSRGEILGRARYTPAMGDRDSRAVTALTLEEPAVNCTAKFRIS</sequence>
<evidence type="ECO:0000313" key="6">
    <source>
        <dbReference type="EMBL" id="ORY16998.1"/>
    </source>
</evidence>
<evidence type="ECO:0000313" key="7">
    <source>
        <dbReference type="Proteomes" id="UP000193144"/>
    </source>
</evidence>
<dbReference type="PANTHER" id="PTHR46696">
    <property type="entry name" value="P450, PUTATIVE (EUROFUNG)-RELATED"/>
    <property type="match status" value="1"/>
</dbReference>
<keyword evidence="3 4" id="KW-0408">Iron</keyword>
<proteinExistence type="inferred from homology"/>
<evidence type="ECO:0000256" key="2">
    <source>
        <dbReference type="ARBA" id="ARBA00022723"/>
    </source>
</evidence>
<dbReference type="AlphaFoldDB" id="A0A1Y2A3B4"/>
<dbReference type="InterPro" id="IPR017972">
    <property type="entry name" value="Cyt_P450_CS"/>
</dbReference>